<feature type="compositionally biased region" description="Basic and acidic residues" evidence="1">
    <location>
        <begin position="148"/>
        <end position="162"/>
    </location>
</feature>
<gene>
    <name evidence="2" type="ORF">QBC47DRAFT_386904</name>
</gene>
<evidence type="ECO:0000313" key="2">
    <source>
        <dbReference type="EMBL" id="KAK1753672.1"/>
    </source>
</evidence>
<feature type="region of interest" description="Disordered" evidence="1">
    <location>
        <begin position="127"/>
        <end position="162"/>
    </location>
</feature>
<evidence type="ECO:0000256" key="1">
    <source>
        <dbReference type="SAM" id="MobiDB-lite"/>
    </source>
</evidence>
<name>A0AAJ0F4Q7_9PEZI</name>
<feature type="compositionally biased region" description="Polar residues" evidence="1">
    <location>
        <begin position="185"/>
        <end position="207"/>
    </location>
</feature>
<feature type="compositionally biased region" description="Basic and acidic residues" evidence="1">
    <location>
        <begin position="127"/>
        <end position="141"/>
    </location>
</feature>
<sequence length="315" mass="34637">MGDPATAALAGQVARITLDGVQGAIHKYKSYESVARSIYSGIESLEGALADDQKYRKENVEEYDNSSLENELGHDVKDATAIQTLRTTAEKTIPLNANRMTRAKHALIPGSGVAPDGPADIERRAVHIATERTRRRESHKERVGRREKKQEREERERRDEEHRMTIREIHGLYRDLLPVHAGPSYDSSQPSSTLPPGQGDGNAQTAYIGNEDPYQQPEPRSSLFADSRVGYDATVGMAYYHDYGQPQHDLAWPVMYTQNYGGTAPPVGDEGYETAGGETAGYKTPEESVFSDSISFSDSTSVMPGGTAASWNGSW</sequence>
<feature type="region of interest" description="Disordered" evidence="1">
    <location>
        <begin position="178"/>
        <end position="221"/>
    </location>
</feature>
<comment type="caution">
    <text evidence="2">The sequence shown here is derived from an EMBL/GenBank/DDBJ whole genome shotgun (WGS) entry which is preliminary data.</text>
</comment>
<proteinExistence type="predicted"/>
<accession>A0AAJ0F4Q7</accession>
<evidence type="ECO:0000313" key="3">
    <source>
        <dbReference type="Proteomes" id="UP001239445"/>
    </source>
</evidence>
<dbReference type="EMBL" id="MU839837">
    <property type="protein sequence ID" value="KAK1753672.1"/>
    <property type="molecule type" value="Genomic_DNA"/>
</dbReference>
<keyword evidence="3" id="KW-1185">Reference proteome</keyword>
<feature type="region of interest" description="Disordered" evidence="1">
    <location>
        <begin position="295"/>
        <end position="315"/>
    </location>
</feature>
<dbReference type="Proteomes" id="UP001239445">
    <property type="component" value="Unassembled WGS sequence"/>
</dbReference>
<reference evidence="2" key="1">
    <citation type="submission" date="2023-06" db="EMBL/GenBank/DDBJ databases">
        <title>Genome-scale phylogeny and comparative genomics of the fungal order Sordariales.</title>
        <authorList>
            <consortium name="Lawrence Berkeley National Laboratory"/>
            <person name="Hensen N."/>
            <person name="Bonometti L."/>
            <person name="Westerberg I."/>
            <person name="Brannstrom I.O."/>
            <person name="Guillou S."/>
            <person name="Cros-Aarteil S."/>
            <person name="Calhoun S."/>
            <person name="Haridas S."/>
            <person name="Kuo A."/>
            <person name="Mondo S."/>
            <person name="Pangilinan J."/>
            <person name="Riley R."/>
            <person name="Labutti K."/>
            <person name="Andreopoulos B."/>
            <person name="Lipzen A."/>
            <person name="Chen C."/>
            <person name="Yanf M."/>
            <person name="Daum C."/>
            <person name="Ng V."/>
            <person name="Clum A."/>
            <person name="Steindorff A."/>
            <person name="Ohm R."/>
            <person name="Martin F."/>
            <person name="Silar P."/>
            <person name="Natvig D."/>
            <person name="Lalanne C."/>
            <person name="Gautier V."/>
            <person name="Ament-Velasquez S.L."/>
            <person name="Kruys A."/>
            <person name="Hutchinson M.I."/>
            <person name="Powell A.J."/>
            <person name="Barry K."/>
            <person name="Miller A.N."/>
            <person name="Grigoriev I.V."/>
            <person name="Debuchy R."/>
            <person name="Gladieux P."/>
            <person name="Thoren M.H."/>
            <person name="Johannesson H."/>
        </authorList>
    </citation>
    <scope>NUCLEOTIDE SEQUENCE</scope>
    <source>
        <strain evidence="2">PSN4</strain>
    </source>
</reference>
<protein>
    <submittedName>
        <fullName evidence="2">Uncharacterized protein</fullName>
    </submittedName>
</protein>
<organism evidence="2 3">
    <name type="scientific">Echria macrotheca</name>
    <dbReference type="NCBI Taxonomy" id="438768"/>
    <lineage>
        <taxon>Eukaryota</taxon>
        <taxon>Fungi</taxon>
        <taxon>Dikarya</taxon>
        <taxon>Ascomycota</taxon>
        <taxon>Pezizomycotina</taxon>
        <taxon>Sordariomycetes</taxon>
        <taxon>Sordariomycetidae</taxon>
        <taxon>Sordariales</taxon>
        <taxon>Schizotheciaceae</taxon>
        <taxon>Echria</taxon>
    </lineage>
</organism>
<dbReference type="AlphaFoldDB" id="A0AAJ0F4Q7"/>